<sequence>MLKSLWNFIKKIVTAVILILLLIVLVFLIPQVQTYYGNKLTNIFNEAYETDLNVSRLSINYKGNIVLDELLLRDDYEDTIIYTKSLSTSLINLANISGKNLHFSNTEIDQLRFKLKQYRNEETDEFTKFIDKLNDTTTTSGQPFQLKINRVLAFESDFVVINENISQEPTFSISDLDFNISNFKLLGPDLNLNLRRMSGILKQGILVEDFKTRFSYSPSRMNLENFMLETPYSHIEGELEFNYEREDLKDFFDKVNVDAKFNNSLISSTDLRRFYDGFGYSQELNITGIASGQLNDLDLNSLNIKGIQTTEINADIKLENSFGNSPFKMKGSSLDMSTTYEDLIALFPRDLEKNLPIYFKQFGSTNLKGKIELSNDELFTVMDLNSKLGKASLNLNFKDYQSPETVKYTGFLDVVEFNLASFLGIKTLGNTTFSLNVNGSGFTKSSLNTLAEGTINSIEVNDYEYKNIRLNGNLKAPYFDGKLESLDPNFLFSFEGLLDASRKENTYNFNADIDYANLSKLNIVTRDTIADFEGKLRVDLEGNSLDELSGKLSFNSFKYENAYETYNFEDLIIQSYFDKNKQTISIDSPDVVSGKLDGEFKLTSLPQLFSDAIENLYFRSKKDSRFKNQFVDFNLNIYNKIVEVFFPEIEVAPKTFIRGSIDANANDFTLNFRSPHLNIYENSLDNINIQIDTDNPLYNSYVEIESIITSFYDISDFNMINVNLKDTLFVRTEFKGGKLLKDNFNLSIYQTLNSDDKSTFGFKRSSIVYNDNLWFINRDSDKKNKVEIERGFQNFKVDSLKITSGKQSILLDGILRDSTFKDLELTFDKVELADIVPKQDSIKFAGLLDGRLDVFQKNNLYAPNLDITIEDFRFNEVEYGQFSLVANGNKDLSSFDLLSELKLSNDLLFKAEGSIFSIKNEQYFDVDVNINEFDLSSLSVFGEDVLSNIRGFASGNVDVSGKLNNPFFNGEIFLNKAGINVPYLNIDFDFDENSKIQFKDKNFYFDNIGLTDVKYKTKGLLNGNISNQNFSEWYLDLNISSNNLVALDTKFNEGDLYYGTAFIDGTASIAGPTDEIEINVDAITQKNTVFKIPLDDSESLGDNSFIYFLSLEDKLSKEAGRKIELKEVKGLSLNFDLDITQDAEVEIVVDPESGSSLKGRGAGTLLIEINTNGKFNMYGDFVAYEGEYNFKYSGLVQKRFEVVPGSNLTWNGDPVRANIDVQAKYVTEANPAILLENPSVNREIPVEVLINLTGQIIQPDIEFSLNYPNLSSVVKSELEYRVQGRENTELQALSLVTQGTFYSQAGLGQNAITGNLIERASGIVDDIISKEDNRFKLGLNYQQNDRSLTQNNLADRVGLSIKTKISDRVLINGRFGVPVGGVTESVVFGDVEINFLLNETGSLRANVFNRESDIQFIGEELGYTQGVGLSYTVDFDSFKELINKILNQEITKEEKKKTEKKDDNYIKLPSYINFPSNRGSN</sequence>
<evidence type="ECO:0000256" key="5">
    <source>
        <dbReference type="SAM" id="Phobius"/>
    </source>
</evidence>
<keyword evidence="2 5" id="KW-0812">Transmembrane</keyword>
<keyword evidence="3 5" id="KW-1133">Transmembrane helix</keyword>
<dbReference type="PANTHER" id="PTHR36985:SF1">
    <property type="entry name" value="TRANSLOCATION AND ASSEMBLY MODULE SUBUNIT TAMB"/>
    <property type="match status" value="1"/>
</dbReference>
<dbReference type="Pfam" id="PF04357">
    <property type="entry name" value="TamB"/>
    <property type="match status" value="1"/>
</dbReference>
<proteinExistence type="predicted"/>
<evidence type="ECO:0000256" key="3">
    <source>
        <dbReference type="ARBA" id="ARBA00022989"/>
    </source>
</evidence>
<keyword evidence="8" id="KW-1185">Reference proteome</keyword>
<gene>
    <name evidence="7" type="ORF">ACFQ0R_06805</name>
</gene>
<organism evidence="7 8">
    <name type="scientific">Psychroflexus salinarum</name>
    <dbReference type="NCBI Taxonomy" id="546024"/>
    <lineage>
        <taxon>Bacteria</taxon>
        <taxon>Pseudomonadati</taxon>
        <taxon>Bacteroidota</taxon>
        <taxon>Flavobacteriia</taxon>
        <taxon>Flavobacteriales</taxon>
        <taxon>Flavobacteriaceae</taxon>
        <taxon>Psychroflexus</taxon>
    </lineage>
</organism>
<evidence type="ECO:0000313" key="7">
    <source>
        <dbReference type="EMBL" id="MFD0932313.1"/>
    </source>
</evidence>
<evidence type="ECO:0000259" key="6">
    <source>
        <dbReference type="Pfam" id="PF04357"/>
    </source>
</evidence>
<feature type="transmembrane region" description="Helical" evidence="5">
    <location>
        <begin position="12"/>
        <end position="30"/>
    </location>
</feature>
<dbReference type="Proteomes" id="UP001597049">
    <property type="component" value="Unassembled WGS sequence"/>
</dbReference>
<dbReference type="EMBL" id="JBHTIV010000006">
    <property type="protein sequence ID" value="MFD0932313.1"/>
    <property type="molecule type" value="Genomic_DNA"/>
</dbReference>
<evidence type="ECO:0000256" key="4">
    <source>
        <dbReference type="ARBA" id="ARBA00023136"/>
    </source>
</evidence>
<accession>A0ABW3GPB6</accession>
<comment type="subcellular location">
    <subcellularLocation>
        <location evidence="1">Membrane</location>
        <topology evidence="1">Single-pass membrane protein</topology>
    </subcellularLocation>
</comment>
<reference evidence="8" key="1">
    <citation type="journal article" date="2019" name="Int. J. Syst. Evol. Microbiol.">
        <title>The Global Catalogue of Microorganisms (GCM) 10K type strain sequencing project: providing services to taxonomists for standard genome sequencing and annotation.</title>
        <authorList>
            <consortium name="The Broad Institute Genomics Platform"/>
            <consortium name="The Broad Institute Genome Sequencing Center for Infectious Disease"/>
            <person name="Wu L."/>
            <person name="Ma J."/>
        </authorList>
    </citation>
    <scope>NUCLEOTIDE SEQUENCE [LARGE SCALE GENOMIC DNA]</scope>
    <source>
        <strain evidence="8">CCUG 56752</strain>
    </source>
</reference>
<dbReference type="RefSeq" id="WP_379657636.1">
    <property type="nucleotide sequence ID" value="NZ_JBHTIV010000006.1"/>
</dbReference>
<evidence type="ECO:0000256" key="1">
    <source>
        <dbReference type="ARBA" id="ARBA00004167"/>
    </source>
</evidence>
<dbReference type="PANTHER" id="PTHR36985">
    <property type="entry name" value="TRANSLOCATION AND ASSEMBLY MODULE SUBUNIT TAMB"/>
    <property type="match status" value="1"/>
</dbReference>
<comment type="caution">
    <text evidence="7">The sequence shown here is derived from an EMBL/GenBank/DDBJ whole genome shotgun (WGS) entry which is preliminary data.</text>
</comment>
<protein>
    <submittedName>
        <fullName evidence="7">Translocation/assembly module TamB domain-containing protein</fullName>
    </submittedName>
</protein>
<keyword evidence="4 5" id="KW-0472">Membrane</keyword>
<evidence type="ECO:0000256" key="2">
    <source>
        <dbReference type="ARBA" id="ARBA00022692"/>
    </source>
</evidence>
<name>A0ABW3GPB6_9FLAO</name>
<evidence type="ECO:0000313" key="8">
    <source>
        <dbReference type="Proteomes" id="UP001597049"/>
    </source>
</evidence>
<dbReference type="InterPro" id="IPR007452">
    <property type="entry name" value="TamB_C"/>
</dbReference>
<feature type="domain" description="Translocation and assembly module TamB C-terminal" evidence="6">
    <location>
        <begin position="1015"/>
        <end position="1435"/>
    </location>
</feature>